<comment type="caution">
    <text evidence="1">The sequence shown here is derived from an EMBL/GenBank/DDBJ whole genome shotgun (WGS) entry which is preliminary data.</text>
</comment>
<organism evidence="1 2">
    <name type="scientific">Metasolibacillus meyeri</name>
    <dbReference type="NCBI Taxonomy" id="1071052"/>
    <lineage>
        <taxon>Bacteria</taxon>
        <taxon>Bacillati</taxon>
        <taxon>Bacillota</taxon>
        <taxon>Bacilli</taxon>
        <taxon>Bacillales</taxon>
        <taxon>Caryophanaceae</taxon>
        <taxon>Metasolibacillus</taxon>
    </lineage>
</organism>
<proteinExistence type="predicted"/>
<dbReference type="AlphaFoldDB" id="A0AAW9NUZ1"/>
<evidence type="ECO:0000313" key="2">
    <source>
        <dbReference type="Proteomes" id="UP001344888"/>
    </source>
</evidence>
<dbReference type="Proteomes" id="UP001344888">
    <property type="component" value="Unassembled WGS sequence"/>
</dbReference>
<dbReference type="EMBL" id="JARSFG010000010">
    <property type="protein sequence ID" value="MEC1178345.1"/>
    <property type="molecule type" value="Genomic_DNA"/>
</dbReference>
<protein>
    <submittedName>
        <fullName evidence="1">Uncharacterized protein</fullName>
    </submittedName>
</protein>
<dbReference type="RefSeq" id="WP_326122874.1">
    <property type="nucleotide sequence ID" value="NZ_JARSFG010000010.1"/>
</dbReference>
<name>A0AAW9NUZ1_9BACL</name>
<keyword evidence="2" id="KW-1185">Reference proteome</keyword>
<evidence type="ECO:0000313" key="1">
    <source>
        <dbReference type="EMBL" id="MEC1178345.1"/>
    </source>
</evidence>
<sequence>MKRWRWGIAFIFCVVVWGTTQLPETKTTSVIKRIVYSQDDLTFMRNTLRNITIFEGKKVEVADYPERREMLSFTAIQPSDQGYLMTYEQAVNLFALQNGIVVFTGYTKETGQTISIFYDDNTTVTYGFIDSFSLLPYTTIATNEHVATKQAGDLYIRIEKDSQVLDLEQTLAWLNEQM</sequence>
<gene>
    <name evidence="1" type="ORF">P9B03_07615</name>
</gene>
<accession>A0AAW9NUZ1</accession>
<reference evidence="1 2" key="1">
    <citation type="submission" date="2023-03" db="EMBL/GenBank/DDBJ databases">
        <title>Bacillus Genome Sequencing.</title>
        <authorList>
            <person name="Dunlap C."/>
        </authorList>
    </citation>
    <scope>NUCLEOTIDE SEQUENCE [LARGE SCALE GENOMIC DNA]</scope>
    <source>
        <strain evidence="1 2">B-59205</strain>
    </source>
</reference>